<comment type="caution">
    <text evidence="2">The sequence shown here is derived from an EMBL/GenBank/DDBJ whole genome shotgun (WGS) entry which is preliminary data.</text>
</comment>
<dbReference type="PANTHER" id="PTHR46889:SF4">
    <property type="entry name" value="TRANSPOSASE INSO FOR INSERTION SEQUENCE ELEMENT IS911B-RELATED"/>
    <property type="match status" value="1"/>
</dbReference>
<dbReference type="InterPro" id="IPR012337">
    <property type="entry name" value="RNaseH-like_sf"/>
</dbReference>
<dbReference type="Gene3D" id="3.30.420.10">
    <property type="entry name" value="Ribonuclease H-like superfamily/Ribonuclease H"/>
    <property type="match status" value="1"/>
</dbReference>
<dbReference type="Pfam" id="PF13683">
    <property type="entry name" value="rve_3"/>
    <property type="match status" value="1"/>
</dbReference>
<dbReference type="Proteomes" id="UP000006272">
    <property type="component" value="Unassembled WGS sequence"/>
</dbReference>
<dbReference type="PATRIC" id="fig|1206767.3.peg.4"/>
<dbReference type="InterPro" id="IPR001584">
    <property type="entry name" value="Integrase_cat-core"/>
</dbReference>
<organism evidence="2 3">
    <name type="scientific">Solidesulfovibrio magneticus str. Maddingley MBC34</name>
    <dbReference type="NCBI Taxonomy" id="1206767"/>
    <lineage>
        <taxon>Bacteria</taxon>
        <taxon>Pseudomonadati</taxon>
        <taxon>Thermodesulfobacteriota</taxon>
        <taxon>Desulfovibrionia</taxon>
        <taxon>Desulfovibrionales</taxon>
        <taxon>Desulfovibrionaceae</taxon>
        <taxon>Solidesulfovibrio</taxon>
    </lineage>
</organism>
<sequence length="296" mass="33259">MSRAASISTGKAYGVARVCRIWGLPRSTVYWQRQQPKGPGCRRGPQGFYSDAVLAGEIKAEIASRPFPGEGYRKIWAGLRGKGIRTSPVRTLRLMRENNWLAPTRIGHPHGPKAHDGTIKTSRVDDMWGTDMTTTLTIMEGNASIFFAIDHCSLEVVGIHAAKRGTRFEALEPIRQGVRHSFGAFGKDVAKGLTLRHDHGSQFISDDFQNEIKFLGINDSASYVREPQGNGIAERFVRILKENLLWVRSFDTVEELRLALLAFKEVYNQQWRIGRHGYRSPAQIREQQKAEVTKAA</sequence>
<dbReference type="AlphaFoldDB" id="K6FRP5"/>
<proteinExistence type="predicted"/>
<evidence type="ECO:0000313" key="3">
    <source>
        <dbReference type="Proteomes" id="UP000006272"/>
    </source>
</evidence>
<accession>K6FRP5</accession>
<dbReference type="InterPro" id="IPR036397">
    <property type="entry name" value="RNaseH_sf"/>
</dbReference>
<evidence type="ECO:0000259" key="1">
    <source>
        <dbReference type="PROSITE" id="PS50994"/>
    </source>
</evidence>
<feature type="domain" description="Integrase catalytic" evidence="1">
    <location>
        <begin position="108"/>
        <end position="289"/>
    </location>
</feature>
<dbReference type="PROSITE" id="PS50994">
    <property type="entry name" value="INTEGRASE"/>
    <property type="match status" value="1"/>
</dbReference>
<dbReference type="GO" id="GO:0003676">
    <property type="term" value="F:nucleic acid binding"/>
    <property type="evidence" value="ECO:0007669"/>
    <property type="project" value="InterPro"/>
</dbReference>
<dbReference type="SUPFAM" id="SSF53098">
    <property type="entry name" value="Ribonuclease H-like"/>
    <property type="match status" value="1"/>
</dbReference>
<name>K6FRP5_9BACT</name>
<dbReference type="InterPro" id="IPR050900">
    <property type="entry name" value="Transposase_IS3/IS150/IS904"/>
</dbReference>
<dbReference type="EMBL" id="ALAO01000006">
    <property type="protein sequence ID" value="EKO41257.1"/>
    <property type="molecule type" value="Genomic_DNA"/>
</dbReference>
<dbReference type="GO" id="GO:0015074">
    <property type="term" value="P:DNA integration"/>
    <property type="evidence" value="ECO:0007669"/>
    <property type="project" value="InterPro"/>
</dbReference>
<dbReference type="PANTHER" id="PTHR46889">
    <property type="entry name" value="TRANSPOSASE INSF FOR INSERTION SEQUENCE IS3B-RELATED"/>
    <property type="match status" value="1"/>
</dbReference>
<reference evidence="2 3" key="1">
    <citation type="submission" date="2012-07" db="EMBL/GenBank/DDBJ databases">
        <title>Draft genome sequence of Desulfovibrio magneticus str. Maddingley MBC34 obtained from a metagenomic sequence of a methanogenic enrichment isolated from coal-seam formation water in Victoria, Australia.</title>
        <authorList>
            <person name="Greenfield P."/>
            <person name="Hendry P."/>
            <person name="Li D."/>
            <person name="Rosewarne C.P."/>
            <person name="Tran-Dinh N."/>
            <person name="Elbourne L.D.H."/>
            <person name="Paulsen I.T."/>
            <person name="Midgley D.J."/>
        </authorList>
    </citation>
    <scope>NUCLEOTIDE SEQUENCE [LARGE SCALE GENOMIC DNA]</scope>
    <source>
        <strain evidence="3">Maddingley MBC34</strain>
    </source>
</reference>
<gene>
    <name evidence="2" type="ORF">B193_0007</name>
</gene>
<protein>
    <submittedName>
        <fullName evidence="2">Transposase</fullName>
    </submittedName>
</protein>
<evidence type="ECO:0000313" key="2">
    <source>
        <dbReference type="EMBL" id="EKO41257.1"/>
    </source>
</evidence>